<gene>
    <name evidence="2" type="primary">tssA</name>
    <name evidence="2" type="ORF">F3K53_03070</name>
</gene>
<comment type="caution">
    <text evidence="2">The sequence shown here is derived from an EMBL/GenBank/DDBJ whole genome shotgun (WGS) entry which is preliminary data.</text>
</comment>
<dbReference type="RefSeq" id="WP_150054551.1">
    <property type="nucleotide sequence ID" value="NZ_VWXT01000039.1"/>
</dbReference>
<dbReference type="PANTHER" id="PTHR37024:SF5">
    <property type="entry name" value="IMPA N-TERMINAL DOMAIN-CONTAINING PROTEIN"/>
    <property type="match status" value="1"/>
</dbReference>
<evidence type="ECO:0000313" key="3">
    <source>
        <dbReference type="Proteomes" id="UP000323909"/>
    </source>
</evidence>
<dbReference type="InterPro" id="IPR017739">
    <property type="entry name" value="T6SS-assoc_VCA0119"/>
</dbReference>
<organism evidence="2 3">
    <name type="scientific">Pseudomonas veronii</name>
    <dbReference type="NCBI Taxonomy" id="76761"/>
    <lineage>
        <taxon>Bacteria</taxon>
        <taxon>Pseudomonadati</taxon>
        <taxon>Pseudomonadota</taxon>
        <taxon>Gammaproteobacteria</taxon>
        <taxon>Pseudomonadales</taxon>
        <taxon>Pseudomonadaceae</taxon>
        <taxon>Pseudomonas</taxon>
    </lineage>
</organism>
<dbReference type="NCBIfam" id="TIGR03362">
    <property type="entry name" value="VI_chp_7"/>
    <property type="match status" value="1"/>
</dbReference>
<evidence type="ECO:0000313" key="2">
    <source>
        <dbReference type="EMBL" id="KAA6187153.1"/>
    </source>
</evidence>
<dbReference type="Pfam" id="PF16989">
    <property type="entry name" value="T6SS_VasJ"/>
    <property type="match status" value="1"/>
</dbReference>
<name>A0A5M8FTP1_PSEVE</name>
<evidence type="ECO:0000259" key="1">
    <source>
        <dbReference type="Pfam" id="PF06812"/>
    </source>
</evidence>
<dbReference type="Pfam" id="PF06812">
    <property type="entry name" value="ImpA_N"/>
    <property type="match status" value="1"/>
</dbReference>
<sequence length="517" mass="58342">MIYSDTLCAYYLEVARTPCSDASYAGSEVRFSSEYEALETELAKAQSIHGGSQPDWQLVRVISEGVLRQHSKDLRVAAWLTWALYQRESFPGLLAGLGLLRHLCEQHWAAVHPAKMRTRGAAFGWLVLRLEPLFAQTLAIADQQPLFQAILEHLSSLDECWSACLGSDAPLLLPIRRQLSERLARTAQCGPEPAGVTAVVAQVKQAATQLLKPEAAIDNEKDAHKRLRTLQDQARPLCTWWLRQDATDLRALRLGRTLAWLPLVSYPDADSAGITSLRGPTSDKLNRYQERFARGHYADLVLELEASLASAMFWFDGLRMQWECLEALQAHLAMSEVEVSLALLLQRLPNLLGFCFHDGAPFADAATRDWIALQVNRHLQRTSPSQISIDADAEPWERALQDVMPRLRKDGLKAAVGELRQGLHAARGERARFHWRLAQARLCVLAGKYELARIQLEQLDHELQQAGLDRWEPGLALQVAQLLYRCCDLLPQSHAVRERKEDTHRRLCHFDLETVLE</sequence>
<dbReference type="EMBL" id="VWXT01000039">
    <property type="protein sequence ID" value="KAA6187153.1"/>
    <property type="molecule type" value="Genomic_DNA"/>
</dbReference>
<dbReference type="InterPro" id="IPR010657">
    <property type="entry name" value="ImpA_N"/>
</dbReference>
<protein>
    <submittedName>
        <fullName evidence="2">Type VI secretion system protein TssA</fullName>
    </submittedName>
</protein>
<dbReference type="PANTHER" id="PTHR37024">
    <property type="entry name" value="TYPE VI SECRETION SYSTEM DUF2094 AND IMPA-RELATED DOMAIN PROTEIN"/>
    <property type="match status" value="1"/>
</dbReference>
<feature type="domain" description="ImpA N-terminal" evidence="1">
    <location>
        <begin position="17"/>
        <end position="127"/>
    </location>
</feature>
<proteinExistence type="predicted"/>
<dbReference type="Proteomes" id="UP000323909">
    <property type="component" value="Unassembled WGS sequence"/>
</dbReference>
<reference evidence="2 3" key="1">
    <citation type="submission" date="2019-09" db="EMBL/GenBank/DDBJ databases">
        <title>Genomic sequencing of 4 copper resistant soil isolates.</title>
        <authorList>
            <person name="Havryliuk O."/>
        </authorList>
    </citation>
    <scope>NUCLEOTIDE SEQUENCE [LARGE SCALE GENOMIC DNA]</scope>
    <source>
        <strain evidence="2 3">UKR4</strain>
    </source>
</reference>
<dbReference type="AlphaFoldDB" id="A0A5M8FTP1"/>
<accession>A0A5M8FTP1</accession>